<reference evidence="1" key="1">
    <citation type="submission" date="2021-01" db="EMBL/GenBank/DDBJ databases">
        <title>Description of Breznakiella homolactica.</title>
        <authorList>
            <person name="Song Y."/>
            <person name="Brune A."/>
        </authorList>
    </citation>
    <scope>NUCLEOTIDE SEQUENCE</scope>
    <source>
        <strain evidence="1">RmG30</strain>
    </source>
</reference>
<dbReference type="EMBL" id="CP067089">
    <property type="protein sequence ID" value="QQO07395.1"/>
    <property type="molecule type" value="Genomic_DNA"/>
</dbReference>
<organism evidence="1 2">
    <name type="scientific">Breznakiella homolactica</name>
    <dbReference type="NCBI Taxonomy" id="2798577"/>
    <lineage>
        <taxon>Bacteria</taxon>
        <taxon>Pseudomonadati</taxon>
        <taxon>Spirochaetota</taxon>
        <taxon>Spirochaetia</taxon>
        <taxon>Spirochaetales</taxon>
        <taxon>Breznakiellaceae</taxon>
        <taxon>Breznakiella</taxon>
    </lineage>
</organism>
<name>A0A7T7XJ71_9SPIR</name>
<evidence type="ECO:0000313" key="2">
    <source>
        <dbReference type="Proteomes" id="UP000595917"/>
    </source>
</evidence>
<evidence type="ECO:0000313" key="1">
    <source>
        <dbReference type="EMBL" id="QQO07395.1"/>
    </source>
</evidence>
<dbReference type="KEGG" id="bhc:JFL75_10510"/>
<proteinExistence type="predicted"/>
<dbReference type="AlphaFoldDB" id="A0A7T7XJ71"/>
<gene>
    <name evidence="1" type="ORF">JFL75_10510</name>
</gene>
<keyword evidence="2" id="KW-1185">Reference proteome</keyword>
<accession>A0A7T7XJ71</accession>
<sequence length="82" mass="9399">MFMNEYYIVFPEGDVQEIPGRLPINELVDINGQGISLPLPTTRMIVFRVARIKVNENRGGNETFHFLEQMTAEELIPYAARS</sequence>
<dbReference type="Proteomes" id="UP000595917">
    <property type="component" value="Chromosome"/>
</dbReference>
<protein>
    <submittedName>
        <fullName evidence="1">Uncharacterized protein</fullName>
    </submittedName>
</protein>